<sequence length="55" mass="6383">MRLITTLLIGGAALMAGRAMMRRNRSDTLRLLRRYGKMAGKAMMGRRMIRRLWMA</sequence>
<organism evidence="1 2">
    <name type="scientific">Seinonella peptonophila</name>
    <dbReference type="NCBI Taxonomy" id="112248"/>
    <lineage>
        <taxon>Bacteria</taxon>
        <taxon>Bacillati</taxon>
        <taxon>Bacillota</taxon>
        <taxon>Bacilli</taxon>
        <taxon>Bacillales</taxon>
        <taxon>Thermoactinomycetaceae</taxon>
        <taxon>Seinonella</taxon>
    </lineage>
</organism>
<accession>A0A1M4WAB4</accession>
<proteinExistence type="predicted"/>
<evidence type="ECO:0000313" key="1">
    <source>
        <dbReference type="EMBL" id="SHE78100.1"/>
    </source>
</evidence>
<dbReference type="AlphaFoldDB" id="A0A1M4WAB4"/>
<keyword evidence="2" id="KW-1185">Reference proteome</keyword>
<name>A0A1M4WAB4_9BACL</name>
<protein>
    <submittedName>
        <fullName evidence="1">Uncharacterized protein</fullName>
    </submittedName>
</protein>
<evidence type="ECO:0000313" key="2">
    <source>
        <dbReference type="Proteomes" id="UP000184476"/>
    </source>
</evidence>
<dbReference type="RefSeq" id="WP_175552313.1">
    <property type="nucleotide sequence ID" value="NZ_FQVL01000003.1"/>
</dbReference>
<gene>
    <name evidence="1" type="ORF">SAMN05444392_103119</name>
</gene>
<dbReference type="Proteomes" id="UP000184476">
    <property type="component" value="Unassembled WGS sequence"/>
</dbReference>
<dbReference type="EMBL" id="FQVL01000003">
    <property type="protein sequence ID" value="SHE78100.1"/>
    <property type="molecule type" value="Genomic_DNA"/>
</dbReference>
<dbReference type="STRING" id="112248.SAMN05444392_103119"/>
<reference evidence="1 2" key="1">
    <citation type="submission" date="2016-11" db="EMBL/GenBank/DDBJ databases">
        <authorList>
            <person name="Jaros S."/>
            <person name="Januszkiewicz K."/>
            <person name="Wedrychowicz H."/>
        </authorList>
    </citation>
    <scope>NUCLEOTIDE SEQUENCE [LARGE SCALE GENOMIC DNA]</scope>
    <source>
        <strain evidence="1 2">DSM 44666</strain>
    </source>
</reference>